<proteinExistence type="predicted"/>
<sequence>MGDTIYMVILAIGIGVYHSNSQPVEYELNMANGTNTQIVLQNNNKYACPLYCEVDHIHIAVTCNDNCNTSHNNFHLHNFMEVDNGFATFCSQKILTMSKISTKGKLPAIVAASEEK</sequence>
<gene>
    <name evidence="1" type="ORF">METZ01_LOCUS504263</name>
</gene>
<dbReference type="AlphaFoldDB" id="A0A383E491"/>
<evidence type="ECO:0000313" key="1">
    <source>
        <dbReference type="EMBL" id="SVE51409.1"/>
    </source>
</evidence>
<dbReference type="EMBL" id="UINC01222568">
    <property type="protein sequence ID" value="SVE51409.1"/>
    <property type="molecule type" value="Genomic_DNA"/>
</dbReference>
<name>A0A383E491_9ZZZZ</name>
<reference evidence="1" key="1">
    <citation type="submission" date="2018-05" db="EMBL/GenBank/DDBJ databases">
        <authorList>
            <person name="Lanie J.A."/>
            <person name="Ng W.-L."/>
            <person name="Kazmierczak K.M."/>
            <person name="Andrzejewski T.M."/>
            <person name="Davidsen T.M."/>
            <person name="Wayne K.J."/>
            <person name="Tettelin H."/>
            <person name="Glass J.I."/>
            <person name="Rusch D."/>
            <person name="Podicherti R."/>
            <person name="Tsui H.-C.T."/>
            <person name="Winkler M.E."/>
        </authorList>
    </citation>
    <scope>NUCLEOTIDE SEQUENCE</scope>
</reference>
<accession>A0A383E491</accession>
<organism evidence="1">
    <name type="scientific">marine metagenome</name>
    <dbReference type="NCBI Taxonomy" id="408172"/>
    <lineage>
        <taxon>unclassified sequences</taxon>
        <taxon>metagenomes</taxon>
        <taxon>ecological metagenomes</taxon>
    </lineage>
</organism>
<protein>
    <submittedName>
        <fullName evidence="1">Uncharacterized protein</fullName>
    </submittedName>
</protein>